<evidence type="ECO:0000313" key="2">
    <source>
        <dbReference type="EMBL" id="KAG0723812.1"/>
    </source>
</evidence>
<keyword evidence="3" id="KW-1185">Reference proteome</keyword>
<proteinExistence type="predicted"/>
<gene>
    <name evidence="2" type="ORF">GWK47_005396</name>
</gene>
<comment type="caution">
    <text evidence="2">The sequence shown here is derived from an EMBL/GenBank/DDBJ whole genome shotgun (WGS) entry which is preliminary data.</text>
</comment>
<accession>A0A8J5CZ83</accession>
<reference evidence="2" key="1">
    <citation type="submission" date="2020-07" db="EMBL/GenBank/DDBJ databases">
        <title>The High-quality genome of the commercially important snow crab, Chionoecetes opilio.</title>
        <authorList>
            <person name="Jeong J.-H."/>
            <person name="Ryu S."/>
        </authorList>
    </citation>
    <scope>NUCLEOTIDE SEQUENCE</scope>
    <source>
        <strain evidence="2">MADBK_172401_WGS</strain>
        <tissue evidence="2">Digestive gland</tissue>
    </source>
</reference>
<protein>
    <submittedName>
        <fullName evidence="2">Uncharacterized protein</fullName>
    </submittedName>
</protein>
<sequence length="159" mass="17606">MAPTALAVSCGPKTWTDGKKTEHPEILASTACRGLQTLLRHQRFPQIRAAPQTHPHALRCEVEPKKVQHCTFYVRTGTWFATRMFPLAVVSRGDDRRFAESGQAVRGSGVLYPTRAPKVVKQVRAAAQWGGRGQRRVLRAGAPPGAPALLRSKKDIWNF</sequence>
<dbReference type="EMBL" id="JACEEZ010007681">
    <property type="protein sequence ID" value="KAG0723812.1"/>
    <property type="molecule type" value="Genomic_DNA"/>
</dbReference>
<evidence type="ECO:0000313" key="3">
    <source>
        <dbReference type="Proteomes" id="UP000770661"/>
    </source>
</evidence>
<organism evidence="2 3">
    <name type="scientific">Chionoecetes opilio</name>
    <name type="common">Atlantic snow crab</name>
    <name type="synonym">Cancer opilio</name>
    <dbReference type="NCBI Taxonomy" id="41210"/>
    <lineage>
        <taxon>Eukaryota</taxon>
        <taxon>Metazoa</taxon>
        <taxon>Ecdysozoa</taxon>
        <taxon>Arthropoda</taxon>
        <taxon>Crustacea</taxon>
        <taxon>Multicrustacea</taxon>
        <taxon>Malacostraca</taxon>
        <taxon>Eumalacostraca</taxon>
        <taxon>Eucarida</taxon>
        <taxon>Decapoda</taxon>
        <taxon>Pleocyemata</taxon>
        <taxon>Brachyura</taxon>
        <taxon>Eubrachyura</taxon>
        <taxon>Majoidea</taxon>
        <taxon>Majidae</taxon>
        <taxon>Chionoecetes</taxon>
    </lineage>
</organism>
<dbReference type="AlphaFoldDB" id="A0A8J5CZ83"/>
<name>A0A8J5CZ83_CHIOP</name>
<feature type="region of interest" description="Disordered" evidence="1">
    <location>
        <begin position="1"/>
        <end position="20"/>
    </location>
</feature>
<dbReference type="Proteomes" id="UP000770661">
    <property type="component" value="Unassembled WGS sequence"/>
</dbReference>
<evidence type="ECO:0000256" key="1">
    <source>
        <dbReference type="SAM" id="MobiDB-lite"/>
    </source>
</evidence>